<organism evidence="1 2">
    <name type="scientific">Micromonospora costi</name>
    <dbReference type="NCBI Taxonomy" id="1530042"/>
    <lineage>
        <taxon>Bacteria</taxon>
        <taxon>Bacillati</taxon>
        <taxon>Actinomycetota</taxon>
        <taxon>Actinomycetes</taxon>
        <taxon>Micromonosporales</taxon>
        <taxon>Micromonosporaceae</taxon>
        <taxon>Micromonospora</taxon>
    </lineage>
</organism>
<dbReference type="OrthoDB" id="1452344at2"/>
<name>A0A3A9ZTZ1_9ACTN</name>
<dbReference type="AlphaFoldDB" id="A0A3A9ZTZ1"/>
<gene>
    <name evidence="1" type="ORF">D7193_29025</name>
</gene>
<dbReference type="EMBL" id="RBAN01000007">
    <property type="protein sequence ID" value="RKN51414.1"/>
    <property type="molecule type" value="Genomic_DNA"/>
</dbReference>
<reference evidence="1 2" key="1">
    <citation type="journal article" date="2015" name="Int. J. Syst. Evol. Microbiol.">
        <title>Micromonospora costi sp. nov., isolated from a leaf of Costus speciosus.</title>
        <authorList>
            <person name="Thawai C."/>
        </authorList>
    </citation>
    <scope>NUCLEOTIDE SEQUENCE [LARGE SCALE GENOMIC DNA]</scope>
    <source>
        <strain evidence="1 2">CS1-12</strain>
    </source>
</reference>
<keyword evidence="2" id="KW-1185">Reference proteome</keyword>
<sequence>MAEAACRCATVLGVIRQTMAASVDKPSEVEAAEVWLNANRDALTYAGEEGGCGCCVRMWKVEGPAEVLVTIPYEVSASSDWDTA</sequence>
<evidence type="ECO:0000313" key="2">
    <source>
        <dbReference type="Proteomes" id="UP000279968"/>
    </source>
</evidence>
<accession>A0A3A9ZTZ1</accession>
<dbReference type="Proteomes" id="UP000279968">
    <property type="component" value="Unassembled WGS sequence"/>
</dbReference>
<evidence type="ECO:0000313" key="1">
    <source>
        <dbReference type="EMBL" id="RKN51414.1"/>
    </source>
</evidence>
<protein>
    <submittedName>
        <fullName evidence="1">Uncharacterized protein</fullName>
    </submittedName>
</protein>
<proteinExistence type="predicted"/>
<comment type="caution">
    <text evidence="1">The sequence shown here is derived from an EMBL/GenBank/DDBJ whole genome shotgun (WGS) entry which is preliminary data.</text>
</comment>